<evidence type="ECO:0000259" key="1">
    <source>
        <dbReference type="Pfam" id="PF00326"/>
    </source>
</evidence>
<accession>A0A644Z572</accession>
<feature type="domain" description="Peptidase S9 prolyl oligopeptidase catalytic" evidence="1">
    <location>
        <begin position="9"/>
        <end position="64"/>
    </location>
</feature>
<name>A0A644Z572_9ZZZZ</name>
<dbReference type="GO" id="GO:0006508">
    <property type="term" value="P:proteolysis"/>
    <property type="evidence" value="ECO:0007669"/>
    <property type="project" value="InterPro"/>
</dbReference>
<organism evidence="2">
    <name type="scientific">bioreactor metagenome</name>
    <dbReference type="NCBI Taxonomy" id="1076179"/>
    <lineage>
        <taxon>unclassified sequences</taxon>
        <taxon>metagenomes</taxon>
        <taxon>ecological metagenomes</taxon>
    </lineage>
</organism>
<dbReference type="SUPFAM" id="SSF53474">
    <property type="entry name" value="alpha/beta-Hydrolases"/>
    <property type="match status" value="1"/>
</dbReference>
<reference evidence="2" key="1">
    <citation type="submission" date="2019-08" db="EMBL/GenBank/DDBJ databases">
        <authorList>
            <person name="Kucharzyk K."/>
            <person name="Murdoch R.W."/>
            <person name="Higgins S."/>
            <person name="Loffler F."/>
        </authorList>
    </citation>
    <scope>NUCLEOTIDE SEQUENCE</scope>
</reference>
<comment type="caution">
    <text evidence="2">The sequence shown here is derived from an EMBL/GenBank/DDBJ whole genome shotgun (WGS) entry which is preliminary data.</text>
</comment>
<dbReference type="Gene3D" id="3.40.50.1820">
    <property type="entry name" value="alpha/beta hydrolase"/>
    <property type="match status" value="1"/>
</dbReference>
<sequence>MITDKTIPMKYITAAQPTVPILIMHGTDDVMVPYRQSVELFNCLKEHGQDAELYLLRGANHGGGCFWTSEVLSIVDRFIRRHLVLDNIAE</sequence>
<protein>
    <recommendedName>
        <fullName evidence="1">Peptidase S9 prolyl oligopeptidase catalytic domain-containing protein</fullName>
    </recommendedName>
</protein>
<dbReference type="GO" id="GO:0008236">
    <property type="term" value="F:serine-type peptidase activity"/>
    <property type="evidence" value="ECO:0007669"/>
    <property type="project" value="InterPro"/>
</dbReference>
<dbReference type="InterPro" id="IPR029058">
    <property type="entry name" value="AB_hydrolase_fold"/>
</dbReference>
<dbReference type="InterPro" id="IPR001375">
    <property type="entry name" value="Peptidase_S9_cat"/>
</dbReference>
<evidence type="ECO:0000313" key="2">
    <source>
        <dbReference type="EMBL" id="MPM33254.1"/>
    </source>
</evidence>
<gene>
    <name evidence="2" type="ORF">SDC9_79824</name>
</gene>
<dbReference type="Pfam" id="PF00326">
    <property type="entry name" value="Peptidase_S9"/>
    <property type="match status" value="1"/>
</dbReference>
<dbReference type="EMBL" id="VSSQ01006602">
    <property type="protein sequence ID" value="MPM33254.1"/>
    <property type="molecule type" value="Genomic_DNA"/>
</dbReference>
<proteinExistence type="predicted"/>
<dbReference type="AlphaFoldDB" id="A0A644Z572"/>